<sequence>MSAPTPHPGFGAFGKSHREFFDALSADGWQAVQGYVGVEEKILSGSLDPVARQGAVTRLGRWAPGAAVDHPVSHDWCEEVFIVSGSLLIGTLAAKSEAVRLPFGTHAVRPPHIVHGPFFSDEGCLLIEFLYYPPAN</sequence>
<dbReference type="Gene3D" id="2.60.120.10">
    <property type="entry name" value="Jelly Rolls"/>
    <property type="match status" value="1"/>
</dbReference>
<dbReference type="OrthoDB" id="9793147at2"/>
<dbReference type="EMBL" id="CP027668">
    <property type="protein sequence ID" value="AVO47757.1"/>
    <property type="molecule type" value="Genomic_DNA"/>
</dbReference>
<dbReference type="InterPro" id="IPR014710">
    <property type="entry name" value="RmlC-like_jellyroll"/>
</dbReference>
<reference evidence="1 2" key="1">
    <citation type="submission" date="2018-03" db="EMBL/GenBank/DDBJ databases">
        <title>Genome sequencing of Phreatobacter sp.</title>
        <authorList>
            <person name="Kim S.-J."/>
            <person name="Heo J."/>
            <person name="Kwon S.-W."/>
        </authorList>
    </citation>
    <scope>NUCLEOTIDE SEQUENCE [LARGE SCALE GENOMIC DNA]</scope>
    <source>
        <strain evidence="1 2">S-12</strain>
    </source>
</reference>
<gene>
    <name evidence="1" type="ORF">C6569_18400</name>
</gene>
<organism evidence="1 2">
    <name type="scientific">Phreatobacter cathodiphilus</name>
    <dbReference type="NCBI Taxonomy" id="1868589"/>
    <lineage>
        <taxon>Bacteria</taxon>
        <taxon>Pseudomonadati</taxon>
        <taxon>Pseudomonadota</taxon>
        <taxon>Alphaproteobacteria</taxon>
        <taxon>Hyphomicrobiales</taxon>
        <taxon>Phreatobacteraceae</taxon>
        <taxon>Phreatobacter</taxon>
    </lineage>
</organism>
<keyword evidence="2" id="KW-1185">Reference proteome</keyword>
<dbReference type="Proteomes" id="UP000237889">
    <property type="component" value="Chromosome"/>
</dbReference>
<name>A0A2S0NI31_9HYPH</name>
<dbReference type="KEGG" id="phr:C6569_18400"/>
<protein>
    <submittedName>
        <fullName evidence="1">Cupin</fullName>
    </submittedName>
</protein>
<evidence type="ECO:0000313" key="1">
    <source>
        <dbReference type="EMBL" id="AVO47757.1"/>
    </source>
</evidence>
<proteinExistence type="predicted"/>
<dbReference type="AlphaFoldDB" id="A0A2S0NI31"/>
<dbReference type="InterPro" id="IPR011051">
    <property type="entry name" value="RmlC_Cupin_sf"/>
</dbReference>
<dbReference type="SUPFAM" id="SSF51182">
    <property type="entry name" value="RmlC-like cupins"/>
    <property type="match status" value="1"/>
</dbReference>
<accession>A0A2S0NI31</accession>
<evidence type="ECO:0000313" key="2">
    <source>
        <dbReference type="Proteomes" id="UP000237889"/>
    </source>
</evidence>